<gene>
    <name evidence="4" type="ORF">NBH00_00755</name>
</gene>
<keyword evidence="2" id="KW-0479">Metal-binding</keyword>
<comment type="similarity">
    <text evidence="1 2">Belongs to the metallophosphoesterase superfamily. YfcE family.</text>
</comment>
<dbReference type="PANTHER" id="PTHR11124">
    <property type="entry name" value="VACUOLAR SORTING PROTEIN VPS29"/>
    <property type="match status" value="1"/>
</dbReference>
<evidence type="ECO:0000259" key="3">
    <source>
        <dbReference type="Pfam" id="PF12850"/>
    </source>
</evidence>
<dbReference type="Gene3D" id="3.60.21.10">
    <property type="match status" value="1"/>
</dbReference>
<reference evidence="4 5" key="1">
    <citation type="submission" date="2022-06" db="EMBL/GenBank/DDBJ databases">
        <title>Paraconexibacter antarcticus.</title>
        <authorList>
            <person name="Kim C.S."/>
        </authorList>
    </citation>
    <scope>NUCLEOTIDE SEQUENCE [LARGE SCALE GENOMIC DNA]</scope>
    <source>
        <strain evidence="4 5">02-257</strain>
    </source>
</reference>
<dbReference type="NCBIfam" id="TIGR00040">
    <property type="entry name" value="yfcE"/>
    <property type="match status" value="1"/>
</dbReference>
<dbReference type="InterPro" id="IPR029052">
    <property type="entry name" value="Metallo-depent_PP-like"/>
</dbReference>
<keyword evidence="5" id="KW-1185">Reference proteome</keyword>
<dbReference type="InterPro" id="IPR000979">
    <property type="entry name" value="Phosphodiesterase_MJ0936/Vps29"/>
</dbReference>
<name>A0ABY5DVS5_9ACTN</name>
<dbReference type="EC" id="3.1.4.-" evidence="2"/>
<protein>
    <recommendedName>
        <fullName evidence="2">Phosphoesterase</fullName>
        <ecNumber evidence="2">3.1.4.-</ecNumber>
    </recommendedName>
</protein>
<evidence type="ECO:0000256" key="2">
    <source>
        <dbReference type="RuleBase" id="RU362039"/>
    </source>
</evidence>
<dbReference type="Proteomes" id="UP001056035">
    <property type="component" value="Chromosome"/>
</dbReference>
<dbReference type="EMBL" id="CP098502">
    <property type="protein sequence ID" value="UTI64755.1"/>
    <property type="molecule type" value="Genomic_DNA"/>
</dbReference>
<dbReference type="SUPFAM" id="SSF56300">
    <property type="entry name" value="Metallo-dependent phosphatases"/>
    <property type="match status" value="1"/>
</dbReference>
<evidence type="ECO:0000313" key="4">
    <source>
        <dbReference type="EMBL" id="UTI64755.1"/>
    </source>
</evidence>
<dbReference type="InterPro" id="IPR024654">
    <property type="entry name" value="Calcineurin-like_PHP_lpxH"/>
</dbReference>
<evidence type="ECO:0000256" key="1">
    <source>
        <dbReference type="ARBA" id="ARBA00008950"/>
    </source>
</evidence>
<dbReference type="RefSeq" id="WP_254571453.1">
    <property type="nucleotide sequence ID" value="NZ_CP098502.1"/>
</dbReference>
<sequence length="163" mass="17394">MRVAIVSDTHLPRGDRVVPDACLERCRAADAILHAGDFVDVATLDLFEALGPPLHAVHGNVDGPAVRARLPEAREVELGGARIGMVHIPGPAEDRAARLRRRFPACAAVVFGHTHLPEHTELGGGFQVFNPGSPTERRRAPGHTMGLATITAGVVRFELVALD</sequence>
<proteinExistence type="inferred from homology"/>
<accession>A0ABY5DVS5</accession>
<evidence type="ECO:0000313" key="5">
    <source>
        <dbReference type="Proteomes" id="UP001056035"/>
    </source>
</evidence>
<organism evidence="4 5">
    <name type="scientific">Paraconexibacter antarcticus</name>
    <dbReference type="NCBI Taxonomy" id="2949664"/>
    <lineage>
        <taxon>Bacteria</taxon>
        <taxon>Bacillati</taxon>
        <taxon>Actinomycetota</taxon>
        <taxon>Thermoleophilia</taxon>
        <taxon>Solirubrobacterales</taxon>
        <taxon>Paraconexibacteraceae</taxon>
        <taxon>Paraconexibacter</taxon>
    </lineage>
</organism>
<feature type="domain" description="Calcineurin-like phosphoesterase" evidence="3">
    <location>
        <begin position="1"/>
        <end position="151"/>
    </location>
</feature>
<dbReference type="Pfam" id="PF12850">
    <property type="entry name" value="Metallophos_2"/>
    <property type="match status" value="1"/>
</dbReference>
<comment type="cofactor">
    <cofactor evidence="2">
        <name>a divalent metal cation</name>
        <dbReference type="ChEBI" id="CHEBI:60240"/>
    </cofactor>
</comment>